<gene>
    <name evidence="1" type="ORF">PVC01_000087900</name>
</gene>
<dbReference type="EMBL" id="FLYI01000321">
    <property type="protein sequence ID" value="SCA60600.1"/>
    <property type="molecule type" value="Genomic_DNA"/>
</dbReference>
<dbReference type="Proteomes" id="UP000305196">
    <property type="component" value="Unassembled WGS sequence"/>
</dbReference>
<evidence type="ECO:0000313" key="1">
    <source>
        <dbReference type="EMBL" id="SCA60600.1"/>
    </source>
</evidence>
<accession>A0A1G4E849</accession>
<proteinExistence type="predicted"/>
<evidence type="ECO:0000313" key="2">
    <source>
        <dbReference type="Proteomes" id="UP000305196"/>
    </source>
</evidence>
<dbReference type="VEuPathDB" id="PlasmoDB:PVW1_050005800"/>
<protein>
    <submittedName>
        <fullName evidence="1">VIR protein</fullName>
    </submittedName>
</protein>
<sequence length="363" mass="42011">MFNYLGDDELKYLQTIHNYGKLDNGRDHCKYYPFYDAAQRVLDSYYLLKDDSDKILRALCYVYKNSVPDNLYSDMCNFLYFWLGKLLLEKLVTKNLFHEVILDLFKILTNAKNHQICQLPHYYMNSKEFQDFKSIFDCSEDYKTYCAHLLIPGMPCNNKYKTHLERNKEIYKKFYDECEIENKGYEYCKAFREYFPNKKSNLLSQFNCRLEAKNPTVYQLEEDDIGAQELPQEGQMIGKLQRNEKFSAVSEIGVSPVQHPSSPDSYVNRVDSQMGGNSLPSDGTPSTVTSKSITGAVSVAGALVPSYLLYNYTPAGNLINKLLGRTTRMNPNPLMEAQLINNFYQPEGFNSERSGYNISYRPV</sequence>
<dbReference type="VEuPathDB" id="PlasmoDB:PVX_072190"/>
<dbReference type="VEuPathDB" id="PlasmoDB:PVP01_0002370"/>
<dbReference type="Pfam" id="PF05795">
    <property type="entry name" value="Plasmodium_Vir"/>
    <property type="match status" value="1"/>
</dbReference>
<dbReference type="InterPro" id="IPR008780">
    <property type="entry name" value="Plasmodium_Vir"/>
</dbReference>
<dbReference type="VEuPathDB" id="PlasmoDB:PVPAM_000010000"/>
<name>A0A1G4E849_PLAVI</name>
<organism evidence="1 2">
    <name type="scientific">Plasmodium vivax</name>
    <name type="common">malaria parasite P. vivax</name>
    <dbReference type="NCBI Taxonomy" id="5855"/>
    <lineage>
        <taxon>Eukaryota</taxon>
        <taxon>Sar</taxon>
        <taxon>Alveolata</taxon>
        <taxon>Apicomplexa</taxon>
        <taxon>Aconoidasida</taxon>
        <taxon>Haemosporida</taxon>
        <taxon>Plasmodiidae</taxon>
        <taxon>Plasmodium</taxon>
        <taxon>Plasmodium (Plasmodium)</taxon>
    </lineage>
</organism>
<dbReference type="AlphaFoldDB" id="A0A1G4E849"/>
<reference evidence="1 2" key="1">
    <citation type="submission" date="2016-07" db="EMBL/GenBank/DDBJ databases">
        <authorList>
            <consortium name="Pathogen Informatics"/>
        </authorList>
    </citation>
    <scope>NUCLEOTIDE SEQUENCE [LARGE SCALE GENOMIC DNA]</scope>
</reference>